<dbReference type="PANTHER" id="PTHR30461">
    <property type="entry name" value="DNA-INVERTASE FROM LAMBDOID PROPHAGE"/>
    <property type="match status" value="1"/>
</dbReference>
<evidence type="ECO:0000313" key="5">
    <source>
        <dbReference type="EMBL" id="MDT0449946.1"/>
    </source>
</evidence>
<accession>A0ABU2SLT7</accession>
<protein>
    <submittedName>
        <fullName evidence="5">Recombinase family protein</fullName>
    </submittedName>
</protein>
<proteinExistence type="predicted"/>
<dbReference type="CDD" id="cd00338">
    <property type="entry name" value="Ser_Recombinase"/>
    <property type="match status" value="1"/>
</dbReference>
<dbReference type="Proteomes" id="UP001180531">
    <property type="component" value="Unassembled WGS sequence"/>
</dbReference>
<dbReference type="Pfam" id="PF00239">
    <property type="entry name" value="Resolvase"/>
    <property type="match status" value="1"/>
</dbReference>
<keyword evidence="1" id="KW-0238">DNA-binding</keyword>
<feature type="domain" description="Resolvase/invertase-type recombinase catalytic" evidence="4">
    <location>
        <begin position="9"/>
        <end position="159"/>
    </location>
</feature>
<evidence type="ECO:0000256" key="3">
    <source>
        <dbReference type="SAM" id="MobiDB-lite"/>
    </source>
</evidence>
<comment type="caution">
    <text evidence="5">The sequence shown here is derived from an EMBL/GenBank/DDBJ whole genome shotgun (WGS) entry which is preliminary data.</text>
</comment>
<sequence length="273" mass="30544">MTQPTERLRLIALLRVSTKGQIDAYGLPAQRKDVKRWAKLTGHRLVDILEDKAISGTEDEREELTNALELLAEGRVDGLLFPNMDRLARELTTQEAILAVIWSLGGRAFTADGGEVLQDDPDDPMRTFVRQVMGAAAQLERGLISKRLRNGRKTKAEKGGYAYGAPRYGWETSTKKELGEVDGEQAGRVRAQELRAQLDENGKPMSFRAIGAKLKEEGYKTKRGLDDWQPATVARLLDDDYRQRSAESAARIRQQKKEAARAQKARRVLGKVS</sequence>
<dbReference type="EMBL" id="JAVRFI010000006">
    <property type="protein sequence ID" value="MDT0449946.1"/>
    <property type="molecule type" value="Genomic_DNA"/>
</dbReference>
<keyword evidence="2" id="KW-0233">DNA recombination</keyword>
<name>A0ABU2SLT7_9ACTN</name>
<dbReference type="PANTHER" id="PTHR30461:SF2">
    <property type="entry name" value="SERINE RECOMBINASE PINE-RELATED"/>
    <property type="match status" value="1"/>
</dbReference>
<dbReference type="RefSeq" id="WP_311610530.1">
    <property type="nucleotide sequence ID" value="NZ_JAVRFI010000006.1"/>
</dbReference>
<dbReference type="Gene3D" id="3.40.50.1390">
    <property type="entry name" value="Resolvase, N-terminal catalytic domain"/>
    <property type="match status" value="1"/>
</dbReference>
<dbReference type="SMART" id="SM00857">
    <property type="entry name" value="Resolvase"/>
    <property type="match status" value="1"/>
</dbReference>
<evidence type="ECO:0000256" key="1">
    <source>
        <dbReference type="ARBA" id="ARBA00023125"/>
    </source>
</evidence>
<dbReference type="InterPro" id="IPR036162">
    <property type="entry name" value="Resolvase-like_N_sf"/>
</dbReference>
<evidence type="ECO:0000313" key="6">
    <source>
        <dbReference type="Proteomes" id="UP001180531"/>
    </source>
</evidence>
<gene>
    <name evidence="5" type="ORF">RM609_12825</name>
</gene>
<evidence type="ECO:0000256" key="2">
    <source>
        <dbReference type="ARBA" id="ARBA00023172"/>
    </source>
</evidence>
<dbReference type="Gene3D" id="3.90.1750.20">
    <property type="entry name" value="Putative Large Serine Recombinase, Chain B, Domain 2"/>
    <property type="match status" value="1"/>
</dbReference>
<organism evidence="5 6">
    <name type="scientific">Streptomyces hesseae</name>
    <dbReference type="NCBI Taxonomy" id="3075519"/>
    <lineage>
        <taxon>Bacteria</taxon>
        <taxon>Bacillati</taxon>
        <taxon>Actinomycetota</taxon>
        <taxon>Actinomycetes</taxon>
        <taxon>Kitasatosporales</taxon>
        <taxon>Streptomycetaceae</taxon>
        <taxon>Streptomyces</taxon>
    </lineage>
</organism>
<dbReference type="InterPro" id="IPR038109">
    <property type="entry name" value="DNA_bind_recomb_sf"/>
</dbReference>
<feature type="region of interest" description="Disordered" evidence="3">
    <location>
        <begin position="244"/>
        <end position="273"/>
    </location>
</feature>
<evidence type="ECO:0000259" key="4">
    <source>
        <dbReference type="PROSITE" id="PS51736"/>
    </source>
</evidence>
<feature type="compositionally biased region" description="Basic residues" evidence="3">
    <location>
        <begin position="263"/>
        <end position="273"/>
    </location>
</feature>
<dbReference type="InterPro" id="IPR006119">
    <property type="entry name" value="Resolv_N"/>
</dbReference>
<keyword evidence="6" id="KW-1185">Reference proteome</keyword>
<reference evidence="5" key="1">
    <citation type="submission" date="2024-05" db="EMBL/GenBank/DDBJ databases">
        <title>30 novel species of actinomycetes from the DSMZ collection.</title>
        <authorList>
            <person name="Nouioui I."/>
        </authorList>
    </citation>
    <scope>NUCLEOTIDE SEQUENCE</scope>
    <source>
        <strain evidence="5">DSM 40473</strain>
    </source>
</reference>
<dbReference type="PROSITE" id="PS51736">
    <property type="entry name" value="RECOMBINASES_3"/>
    <property type="match status" value="1"/>
</dbReference>
<dbReference type="SUPFAM" id="SSF53041">
    <property type="entry name" value="Resolvase-like"/>
    <property type="match status" value="1"/>
</dbReference>
<dbReference type="InterPro" id="IPR050639">
    <property type="entry name" value="SSR_resolvase"/>
</dbReference>